<proteinExistence type="predicted"/>
<evidence type="ECO:0000313" key="2">
    <source>
        <dbReference type="EMBL" id="MCW7555517.1"/>
    </source>
</evidence>
<organism evidence="2 3">
    <name type="scientific">Endozoicomonas gorgoniicola</name>
    <dbReference type="NCBI Taxonomy" id="1234144"/>
    <lineage>
        <taxon>Bacteria</taxon>
        <taxon>Pseudomonadati</taxon>
        <taxon>Pseudomonadota</taxon>
        <taxon>Gammaproteobacteria</taxon>
        <taxon>Oceanospirillales</taxon>
        <taxon>Endozoicomonadaceae</taxon>
        <taxon>Endozoicomonas</taxon>
    </lineage>
</organism>
<dbReference type="Pfam" id="PF10547">
    <property type="entry name" value="P22_AR_N"/>
    <property type="match status" value="1"/>
</dbReference>
<dbReference type="EMBL" id="JAPFCC010000001">
    <property type="protein sequence ID" value="MCW7555517.1"/>
    <property type="molecule type" value="Genomic_DNA"/>
</dbReference>
<feature type="domain" description="Antirepressor protein ant N-terminal" evidence="1">
    <location>
        <begin position="6"/>
        <end position="120"/>
    </location>
</feature>
<protein>
    <submittedName>
        <fullName evidence="2">Phage antirepressor N-terminal domain-containing protein</fullName>
    </submittedName>
</protein>
<comment type="caution">
    <text evidence="2">The sequence shown here is derived from an EMBL/GenBank/DDBJ whole genome shotgun (WGS) entry which is preliminary data.</text>
</comment>
<keyword evidence="3" id="KW-1185">Reference proteome</keyword>
<sequence>MYPIETVPFHGDSLITLSVNDQRYVALKPIVLALGMSWGSQRNKLSSERCIDNDTPSRYSIISTPCQTSSGIQEMLCIPLRKLNGWLFSINPNKVRKDLRAKVICYQDECFEVLYRYWNRPKNTFPENEISPFDKLNPKTMAELRRVNPRLVQAYLVDQGVTPQLVEKLLSGRNLTPELAGRCIMPLGKLRERAIDKVREHDPDCVFLYVDQFESIIRGYDKLATLRHLRDTGLLFCDSDRLTRKMNQLSANRHCKGVRKNVYILSKAIFSEEVQS</sequence>
<name>A0ABT3N1L0_9GAMM</name>
<dbReference type="Proteomes" id="UP001209854">
    <property type="component" value="Unassembled WGS sequence"/>
</dbReference>
<gene>
    <name evidence="2" type="ORF">NX722_23420</name>
</gene>
<accession>A0ABT3N1L0</accession>
<dbReference type="InterPro" id="IPR018875">
    <property type="entry name" value="Antirepressor_Ant_N"/>
</dbReference>
<dbReference type="RefSeq" id="WP_262565269.1">
    <property type="nucleotide sequence ID" value="NZ_JAPFCC010000001.1"/>
</dbReference>
<evidence type="ECO:0000259" key="1">
    <source>
        <dbReference type="Pfam" id="PF10547"/>
    </source>
</evidence>
<dbReference type="PRINTS" id="PR01994">
    <property type="entry name" value="ANTIREPRESSR"/>
</dbReference>
<reference evidence="2 3" key="1">
    <citation type="submission" date="2022-10" db="EMBL/GenBank/DDBJ databases">
        <title>High-quality genome sequences of two octocoral-associated bacteria, Endozoicomonas euniceicola EF212 and Endozoicomonas gorgoniicola PS125.</title>
        <authorList>
            <person name="Chiou Y.-J."/>
            <person name="Chen Y.-H."/>
        </authorList>
    </citation>
    <scope>NUCLEOTIDE SEQUENCE [LARGE SCALE GENOMIC DNA]</scope>
    <source>
        <strain evidence="2 3">PS125</strain>
    </source>
</reference>
<evidence type="ECO:0000313" key="3">
    <source>
        <dbReference type="Proteomes" id="UP001209854"/>
    </source>
</evidence>